<dbReference type="InterPro" id="IPR024708">
    <property type="entry name" value="Catalase_AS"/>
</dbReference>
<evidence type="ECO:0000259" key="16">
    <source>
        <dbReference type="SMART" id="SM01060"/>
    </source>
</evidence>
<evidence type="ECO:0000256" key="4">
    <source>
        <dbReference type="ARBA" id="ARBA00022559"/>
    </source>
</evidence>
<feature type="compositionally biased region" description="Low complexity" evidence="15">
    <location>
        <begin position="54"/>
        <end position="67"/>
    </location>
</feature>
<dbReference type="PIRSF" id="PIRSF038927">
    <property type="entry name" value="Catalase_clade2"/>
    <property type="match status" value="1"/>
</dbReference>
<dbReference type="InterPro" id="IPR010582">
    <property type="entry name" value="Catalase_immune_responsive"/>
</dbReference>
<keyword evidence="18" id="KW-1185">Reference proteome</keyword>
<evidence type="ECO:0000256" key="9">
    <source>
        <dbReference type="ARBA" id="ARBA00023324"/>
    </source>
</evidence>
<dbReference type="CDD" id="cd03132">
    <property type="entry name" value="GATase1_catalase"/>
    <property type="match status" value="1"/>
</dbReference>
<dbReference type="GO" id="GO:0006979">
    <property type="term" value="P:response to oxidative stress"/>
    <property type="evidence" value="ECO:0007669"/>
    <property type="project" value="InterPro"/>
</dbReference>
<dbReference type="Pfam" id="PF18011">
    <property type="entry name" value="Catalase_C"/>
    <property type="match status" value="1"/>
</dbReference>
<dbReference type="InterPro" id="IPR041399">
    <property type="entry name" value="Catalase_large_C"/>
</dbReference>
<evidence type="ECO:0000256" key="15">
    <source>
        <dbReference type="SAM" id="MobiDB-lite"/>
    </source>
</evidence>
<dbReference type="PRINTS" id="PR00067">
    <property type="entry name" value="CATALASE"/>
</dbReference>
<dbReference type="SMART" id="SM01060">
    <property type="entry name" value="Catalase"/>
    <property type="match status" value="1"/>
</dbReference>
<feature type="compositionally biased region" description="Basic residues" evidence="15">
    <location>
        <begin position="1"/>
        <end position="12"/>
    </location>
</feature>
<dbReference type="FunFam" id="1.20.1370.20:FF:000001">
    <property type="entry name" value="Catalase HPII"/>
    <property type="match status" value="1"/>
</dbReference>
<dbReference type="InterPro" id="IPR043156">
    <property type="entry name" value="Catalase_clade2_helical"/>
</dbReference>
<dbReference type="Proteomes" id="UP000660339">
    <property type="component" value="Unassembled WGS sequence"/>
</dbReference>
<dbReference type="PROSITE" id="PS00437">
    <property type="entry name" value="CATALASE_1"/>
    <property type="match status" value="1"/>
</dbReference>
<evidence type="ECO:0000256" key="3">
    <source>
        <dbReference type="ARBA" id="ARBA00012314"/>
    </source>
</evidence>
<evidence type="ECO:0000256" key="6">
    <source>
        <dbReference type="ARBA" id="ARBA00022723"/>
    </source>
</evidence>
<feature type="domain" description="Catalase core" evidence="16">
    <location>
        <begin position="126"/>
        <end position="516"/>
    </location>
</feature>
<feature type="compositionally biased region" description="Low complexity" evidence="15">
    <location>
        <begin position="16"/>
        <end position="46"/>
    </location>
</feature>
<keyword evidence="9 10" id="KW-0376">Hydrogen peroxide</keyword>
<feature type="active site" evidence="11">
    <location>
        <position position="173"/>
    </location>
</feature>
<dbReference type="PANTHER" id="PTHR42821:SF1">
    <property type="entry name" value="CATALASE-B"/>
    <property type="match status" value="1"/>
</dbReference>
<dbReference type="GO" id="GO:0046872">
    <property type="term" value="F:metal ion binding"/>
    <property type="evidence" value="ECO:0007669"/>
    <property type="project" value="UniProtKB-KW"/>
</dbReference>
<feature type="binding site" description="axial binding residue" evidence="12">
    <location>
        <position position="462"/>
    </location>
    <ligand>
        <name>heme</name>
        <dbReference type="ChEBI" id="CHEBI:30413"/>
    </ligand>
    <ligandPart>
        <name>Fe</name>
        <dbReference type="ChEBI" id="CHEBI:18248"/>
    </ligandPart>
</feature>
<dbReference type="Pfam" id="PF06628">
    <property type="entry name" value="Catalase-rel"/>
    <property type="match status" value="1"/>
</dbReference>
<organism evidence="17 18">
    <name type="scientific">Catellatospora methionotrophica</name>
    <dbReference type="NCBI Taxonomy" id="121620"/>
    <lineage>
        <taxon>Bacteria</taxon>
        <taxon>Bacillati</taxon>
        <taxon>Actinomycetota</taxon>
        <taxon>Actinomycetes</taxon>
        <taxon>Micromonosporales</taxon>
        <taxon>Micromonosporaceae</taxon>
        <taxon>Catellatospora</taxon>
    </lineage>
</organism>
<accession>A0A8J3PFU4</accession>
<feature type="binding site" evidence="13">
    <location>
        <position position="458"/>
    </location>
    <ligand>
        <name>heme</name>
        <dbReference type="ChEBI" id="CHEBI:30413"/>
    </ligand>
</feature>
<evidence type="ECO:0000256" key="10">
    <source>
        <dbReference type="PIRNR" id="PIRNR038927"/>
    </source>
</evidence>
<keyword evidence="6 10" id="KW-0479">Metal-binding</keyword>
<dbReference type="PANTHER" id="PTHR42821">
    <property type="entry name" value="CATALASE"/>
    <property type="match status" value="1"/>
</dbReference>
<feature type="binding site" evidence="13">
    <location>
        <position position="211"/>
    </location>
    <ligand>
        <name>heme</name>
        <dbReference type="ChEBI" id="CHEBI:30413"/>
    </ligand>
</feature>
<comment type="caution">
    <text evidence="17">The sequence shown here is derived from an EMBL/GenBank/DDBJ whole genome shotgun (WGS) entry which is preliminary data.</text>
</comment>
<gene>
    <name evidence="17" type="ORF">Cme02nite_19330</name>
</gene>
<comment type="similarity">
    <text evidence="2">Belongs to the catalase family. HPII subfamily.</text>
</comment>
<dbReference type="InterPro" id="IPR018028">
    <property type="entry name" value="Catalase"/>
</dbReference>
<dbReference type="EC" id="1.11.1.6" evidence="3 10"/>
<keyword evidence="7 10" id="KW-0560">Oxidoreductase</keyword>
<dbReference type="Gene3D" id="3.40.50.880">
    <property type="match status" value="1"/>
</dbReference>
<evidence type="ECO:0000256" key="12">
    <source>
        <dbReference type="PIRSR" id="PIRSR038927-2"/>
    </source>
</evidence>
<keyword evidence="8 10" id="KW-0408">Iron</keyword>
<evidence type="ECO:0000256" key="8">
    <source>
        <dbReference type="ARBA" id="ARBA00023004"/>
    </source>
</evidence>
<evidence type="ECO:0000256" key="7">
    <source>
        <dbReference type="ARBA" id="ARBA00023002"/>
    </source>
</evidence>
<dbReference type="SUPFAM" id="SSF52317">
    <property type="entry name" value="Class I glutamine amidotransferase-like"/>
    <property type="match status" value="1"/>
</dbReference>
<dbReference type="InterPro" id="IPR002226">
    <property type="entry name" value="Catalase_haem_BS"/>
</dbReference>
<comment type="function">
    <text evidence="10">Decomposes hydrogen peroxide into water and oxygen; serves to protect cells from the toxic effects of hydrogen peroxide.</text>
</comment>
<reference evidence="17" key="1">
    <citation type="submission" date="2021-01" db="EMBL/GenBank/DDBJ databases">
        <title>Whole genome shotgun sequence of Catellatospora methionotrophica NBRC 14553.</title>
        <authorList>
            <person name="Komaki H."/>
            <person name="Tamura T."/>
        </authorList>
    </citation>
    <scope>NUCLEOTIDE SEQUENCE</scope>
    <source>
        <strain evidence="17">NBRC 14553</strain>
    </source>
</reference>
<dbReference type="InterPro" id="IPR029062">
    <property type="entry name" value="Class_I_gatase-like"/>
</dbReference>
<evidence type="ECO:0000313" key="17">
    <source>
        <dbReference type="EMBL" id="GIG13601.1"/>
    </source>
</evidence>
<feature type="active site" evidence="11">
    <location>
        <position position="247"/>
    </location>
</feature>
<protein>
    <recommendedName>
        <fullName evidence="3 10">Catalase</fullName>
        <ecNumber evidence="3 10">1.11.1.6</ecNumber>
    </recommendedName>
</protein>
<dbReference type="Gene3D" id="1.20.1370.20">
    <property type="match status" value="1"/>
</dbReference>
<sequence>MSERAKPKKAAKKAAAEGGAEAKNAAAAERGAKVATSATKTPAKKTSPSRRPSAKTAAAQVTAAKAAPFTKAVPAKKAGSRSAPAAVAEAQKRADRAAAASAAPGGDAKILQLNAHRVDKLDTTLTTDQGIRVEDTDNSLRAGPRGPSLLEDFHHREKITRFDHERIPERVVHARGSGAHGYFQPYDTSLARYTAANFLTDPDVRTPVFVRFSTVQGSRGSTDTPRDVRGFSIKFYTGQGVYDFVGNNMPVFFIQDGIKFPDVIHAVKPEPHNEIPQAASAHDTFWDFVTLQPETMHHVIWLMSDRALPRSFRTMQGFGVHTFRLVAADGTRTFVKFHWTPLAGVHSLVWDEAQKISGKDPDFNRRDLWESIEAGNYPEYELGVQLIAESDEFAFDDIDLLDSTKIIPEEVVPVVPVGRLVLDRNPDNFFAETEQVAFCLQNVVPGIDFTDDPLLQSRLFSYLDTQLTRLGGPNFAQIPINRSLAPVRNHQQDGFHQHEIPLGQANYHPNSLGGGCPVVPGAGGGAFVHTPEHVDGIKERKRSETFADHYSQATLFWNSMAAWEKQHIIAAYRFELGKVTRPHIRQLMVEHLNQIDHQLAVAVAAGIGVPSPAAGPPNPGRMSPALSQASMPGSTGVIGRKVAILVADGVEAASLETVRDGLTAAGAVVELLGLVDGAVNTADGAALPVDRAMNTVASVLYDAVVVADGDAALDQLVSDGYAVHFVAEAYKHAKALGVLGVGDRLVQAARLPVYEASDRIAGPASKPSAGALDGVVFLAPDTDADQQFVDEMVIAIAAHRHYDRPVDGIAA</sequence>
<name>A0A8J3PFU4_9ACTN</name>
<dbReference type="InterPro" id="IPR024712">
    <property type="entry name" value="Catalase_clade2"/>
</dbReference>
<proteinExistence type="inferred from homology"/>
<evidence type="ECO:0000256" key="5">
    <source>
        <dbReference type="ARBA" id="ARBA00022617"/>
    </source>
</evidence>
<comment type="cofactor">
    <cofactor evidence="1 10 12">
        <name>heme</name>
        <dbReference type="ChEBI" id="CHEBI:30413"/>
    </cofactor>
</comment>
<dbReference type="PROSITE" id="PS00438">
    <property type="entry name" value="CATALASE_2"/>
    <property type="match status" value="1"/>
</dbReference>
<dbReference type="PROSITE" id="PS51402">
    <property type="entry name" value="CATALASE_3"/>
    <property type="match status" value="1"/>
</dbReference>
<feature type="binding site" evidence="13">
    <location>
        <position position="170"/>
    </location>
    <ligand>
        <name>heme</name>
        <dbReference type="ChEBI" id="CHEBI:30413"/>
    </ligand>
</feature>
<dbReference type="EMBL" id="BONJ01000007">
    <property type="protein sequence ID" value="GIG13601.1"/>
    <property type="molecule type" value="Genomic_DNA"/>
</dbReference>
<keyword evidence="4 10" id="KW-0575">Peroxidase</keyword>
<evidence type="ECO:0000256" key="14">
    <source>
        <dbReference type="RuleBase" id="RU000498"/>
    </source>
</evidence>
<evidence type="ECO:0000256" key="1">
    <source>
        <dbReference type="ARBA" id="ARBA00001971"/>
    </source>
</evidence>
<dbReference type="AlphaFoldDB" id="A0A8J3PFU4"/>
<dbReference type="InterPro" id="IPR011614">
    <property type="entry name" value="Catalase_core"/>
</dbReference>
<dbReference type="GO" id="GO:0020037">
    <property type="term" value="F:heme binding"/>
    <property type="evidence" value="ECO:0007669"/>
    <property type="project" value="UniProtKB-UniRule"/>
</dbReference>
<dbReference type="GO" id="GO:0042744">
    <property type="term" value="P:hydrogen peroxide catabolic process"/>
    <property type="evidence" value="ECO:0007669"/>
    <property type="project" value="UniProtKB-UniRule"/>
</dbReference>
<feature type="binding site" evidence="13">
    <location>
        <position position="469"/>
    </location>
    <ligand>
        <name>heme</name>
        <dbReference type="ChEBI" id="CHEBI:30413"/>
    </ligand>
</feature>
<keyword evidence="5 10" id="KW-0349">Heme</keyword>
<feature type="binding site" evidence="13">
    <location>
        <position position="260"/>
    </location>
    <ligand>
        <name>heme</name>
        <dbReference type="ChEBI" id="CHEBI:30413"/>
    </ligand>
</feature>
<dbReference type="InterPro" id="IPR020835">
    <property type="entry name" value="Catalase_sf"/>
</dbReference>
<dbReference type="RefSeq" id="WP_203671123.1">
    <property type="nucleotide sequence ID" value="NZ_BAAATT010000014.1"/>
</dbReference>
<evidence type="ECO:0000256" key="11">
    <source>
        <dbReference type="PIRSR" id="PIRSR038927-1"/>
    </source>
</evidence>
<dbReference type="GO" id="GO:0004096">
    <property type="term" value="F:catalase activity"/>
    <property type="evidence" value="ECO:0007669"/>
    <property type="project" value="UniProtKB-UniRule"/>
</dbReference>
<evidence type="ECO:0000256" key="2">
    <source>
        <dbReference type="ARBA" id="ARBA00010660"/>
    </source>
</evidence>
<dbReference type="SUPFAM" id="SSF56634">
    <property type="entry name" value="Heme-dependent catalase-like"/>
    <property type="match status" value="1"/>
</dbReference>
<dbReference type="Gene3D" id="2.40.180.10">
    <property type="entry name" value="Catalase core domain"/>
    <property type="match status" value="1"/>
</dbReference>
<dbReference type="GO" id="GO:0005829">
    <property type="term" value="C:cytosol"/>
    <property type="evidence" value="ECO:0007669"/>
    <property type="project" value="TreeGrafter"/>
</dbReference>
<evidence type="ECO:0000256" key="13">
    <source>
        <dbReference type="PIRSR" id="PIRSR038927-3"/>
    </source>
</evidence>
<comment type="catalytic activity">
    <reaction evidence="10 14">
        <text>2 H2O2 = O2 + 2 H2O</text>
        <dbReference type="Rhea" id="RHEA:20309"/>
        <dbReference type="ChEBI" id="CHEBI:15377"/>
        <dbReference type="ChEBI" id="CHEBI:15379"/>
        <dbReference type="ChEBI" id="CHEBI:16240"/>
        <dbReference type="EC" id="1.11.1.6"/>
    </reaction>
</comment>
<dbReference type="FunFam" id="2.40.180.10:FF:000003">
    <property type="entry name" value="Catalase"/>
    <property type="match status" value="1"/>
</dbReference>
<dbReference type="Pfam" id="PF00199">
    <property type="entry name" value="Catalase"/>
    <property type="match status" value="1"/>
</dbReference>
<evidence type="ECO:0000313" key="18">
    <source>
        <dbReference type="Proteomes" id="UP000660339"/>
    </source>
</evidence>
<feature type="region of interest" description="Disordered" evidence="15">
    <location>
        <begin position="1"/>
        <end position="89"/>
    </location>
</feature>